<dbReference type="PROSITE" id="PS50914">
    <property type="entry name" value="BON"/>
    <property type="match status" value="3"/>
</dbReference>
<dbReference type="EMBL" id="CP053710">
    <property type="protein sequence ID" value="QKE93596.1"/>
    <property type="molecule type" value="Genomic_DNA"/>
</dbReference>
<evidence type="ECO:0000313" key="2">
    <source>
        <dbReference type="EMBL" id="QKE93596.1"/>
    </source>
</evidence>
<dbReference type="PANTHER" id="PTHR34606">
    <property type="entry name" value="BON DOMAIN-CONTAINING PROTEIN"/>
    <property type="match status" value="1"/>
</dbReference>
<accession>A0A6M8HZA5</accession>
<dbReference type="InterPro" id="IPR051686">
    <property type="entry name" value="Lipoprotein_DolP"/>
</dbReference>
<protein>
    <submittedName>
        <fullName evidence="2">BON domain-containing protein</fullName>
    </submittedName>
</protein>
<evidence type="ECO:0000313" key="3">
    <source>
        <dbReference type="Proteomes" id="UP000500767"/>
    </source>
</evidence>
<proteinExistence type="predicted"/>
<dbReference type="PANTHER" id="PTHR34606:SF4">
    <property type="entry name" value="OUTER MEMBRANE LIPOPROTEIN DOLP"/>
    <property type="match status" value="1"/>
</dbReference>
<evidence type="ECO:0000259" key="1">
    <source>
        <dbReference type="PROSITE" id="PS50914"/>
    </source>
</evidence>
<dbReference type="KEGG" id="lck:HN018_25400"/>
<keyword evidence="3" id="KW-1185">Reference proteome</keyword>
<geneLocation type="plasmid" evidence="2 3">
    <name>unnamed2</name>
</geneLocation>
<gene>
    <name evidence="2" type="ORF">HN018_25400</name>
</gene>
<dbReference type="AlphaFoldDB" id="A0A6M8HZA5"/>
<name>A0A6M8HZA5_9PROT</name>
<feature type="domain" description="BON" evidence="1">
    <location>
        <begin position="149"/>
        <end position="216"/>
    </location>
</feature>
<dbReference type="Gene3D" id="3.30.1340.30">
    <property type="match status" value="3"/>
</dbReference>
<feature type="domain" description="BON" evidence="1">
    <location>
        <begin position="78"/>
        <end position="146"/>
    </location>
</feature>
<dbReference type="InterPro" id="IPR007055">
    <property type="entry name" value="BON_dom"/>
</dbReference>
<organism evidence="2 3">
    <name type="scientific">Lichenicola cladoniae</name>
    <dbReference type="NCBI Taxonomy" id="1484109"/>
    <lineage>
        <taxon>Bacteria</taxon>
        <taxon>Pseudomonadati</taxon>
        <taxon>Pseudomonadota</taxon>
        <taxon>Alphaproteobacteria</taxon>
        <taxon>Acetobacterales</taxon>
        <taxon>Acetobacteraceae</taxon>
        <taxon>Lichenicola</taxon>
    </lineage>
</organism>
<dbReference type="Pfam" id="PF04972">
    <property type="entry name" value="BON"/>
    <property type="match status" value="3"/>
</dbReference>
<sequence>MTEDSNLQYAVLAEFNWEPSVDPANIGVTARNGIVTLSGHVGTFVEKYAAESAAARVKGVLGVAEEIEVRLPFGITRTDGEIAAAAVERMAWDVVIPRDAVKIKVEAGWVTLSGEVDAYHQKNAAEREIRSLIGVIGLSNQIVIRPRIDTRNLSDNVMHALHRSRFFDANTITVEANGGHIHLTGNVHTPHERRVAAATAWAAPGATSVQNDLAIL</sequence>
<reference evidence="2 3" key="1">
    <citation type="journal article" date="2014" name="World J. Microbiol. Biotechnol.">
        <title>Biodiversity and physiological characteristics of Antarctic and Arctic lichens-associated bacteria.</title>
        <authorList>
            <person name="Lee Y.M."/>
            <person name="Kim E.H."/>
            <person name="Lee H.K."/>
            <person name="Hong S.G."/>
        </authorList>
    </citation>
    <scope>NUCLEOTIDE SEQUENCE [LARGE SCALE GENOMIC DNA]</scope>
    <source>
        <strain evidence="2 3">PAMC 26569</strain>
        <plasmid evidence="2">unnamed2</plasmid>
    </source>
</reference>
<keyword evidence="2" id="KW-0614">Plasmid</keyword>
<feature type="domain" description="BON" evidence="1">
    <location>
        <begin position="3"/>
        <end position="71"/>
    </location>
</feature>
<dbReference type="Proteomes" id="UP000500767">
    <property type="component" value="Plasmid unnamed2"/>
</dbReference>